<keyword evidence="2" id="KW-0804">Transcription</keyword>
<keyword evidence="1" id="KW-0805">Transcription regulation</keyword>
<dbReference type="PANTHER" id="PTHR31636">
    <property type="entry name" value="OSJNBA0084A10.13 PROTEIN-RELATED"/>
    <property type="match status" value="1"/>
</dbReference>
<evidence type="ECO:0000256" key="2">
    <source>
        <dbReference type="ARBA" id="ARBA00023163"/>
    </source>
</evidence>
<feature type="region of interest" description="Leucine repeat II (LRII)" evidence="3">
    <location>
        <begin position="351"/>
        <end position="383"/>
    </location>
</feature>
<protein>
    <recommendedName>
        <fullName evidence="6">Scarecrow-like protein 6</fullName>
    </recommendedName>
</protein>
<evidence type="ECO:0000313" key="5">
    <source>
        <dbReference type="Proteomes" id="UP000836841"/>
    </source>
</evidence>
<feature type="short sequence motif" description="VHIID" evidence="3">
    <location>
        <begin position="304"/>
        <end position="308"/>
    </location>
</feature>
<comment type="similarity">
    <text evidence="3">Belongs to the GRAS family.</text>
</comment>
<dbReference type="AlphaFoldDB" id="A0AAU9RLB9"/>
<accession>A0AAU9RLB9</accession>
<proteinExistence type="inferred from homology"/>
<gene>
    <name evidence="4" type="ORF">TAV2_LOCUS4517</name>
</gene>
<keyword evidence="5" id="KW-1185">Reference proteome</keyword>
<sequence length="550" mass="60745">MGLEDWESEQSILRWIMGDAEDPAMGLNKLLQTGAGPPADFGFHGAMDPVGLDPVAETVSYSIPTSGFPQNPHKFNNNPPNPMFLQLADNFTPVSLSGAPEFADVKPHIVNPQLLISQHQAQHTPNPAFFLPPPEHHLPLPAKRHHPGGPDNNLSIRRGPFSVPTLPQGLSQQIPLPPPFLKPKVAAEEAAHHLPPQQAVVDQLFKAAEQIQTGNFPLAQGILARLNHQLALIAKPFYRSAFFCIEALQKLIHHQQTTAGTSPFNLVLKIGAYKSFSEVSPILQFANFTCNQAILESLEGFDRIHIIDFDIGYGGQWASLMQELAVRPAGVASLRITAVASPTHEQLELGLAGENLNHFAGEINIPLEFQILCLDSLNSLPLHIKNNEAVAVNLPIGSFYELSIPVILRFVKQISPKIVVAVDRGCDRTDLPLANHVIHALQSYSNLLESLDATNLNPDEMRKIERFLIQPGIEKTVAGRFRSPEKTPHWRALFLSSGFCPFTFSNFTESQADCLVKRTPARGFHVEKRQTLLVLCWQRKELISASAWKC</sequence>
<dbReference type="InterPro" id="IPR005202">
    <property type="entry name" value="TF_GRAS"/>
</dbReference>
<comment type="caution">
    <text evidence="4">The sequence shown here is derived from an EMBL/GenBank/DDBJ whole genome shotgun (WGS) entry which is preliminary data.</text>
</comment>
<dbReference type="Proteomes" id="UP000836841">
    <property type="component" value="Unassembled WGS sequence"/>
</dbReference>
<organism evidence="4 5">
    <name type="scientific">Thlaspi arvense</name>
    <name type="common">Field penny-cress</name>
    <dbReference type="NCBI Taxonomy" id="13288"/>
    <lineage>
        <taxon>Eukaryota</taxon>
        <taxon>Viridiplantae</taxon>
        <taxon>Streptophyta</taxon>
        <taxon>Embryophyta</taxon>
        <taxon>Tracheophyta</taxon>
        <taxon>Spermatophyta</taxon>
        <taxon>Magnoliopsida</taxon>
        <taxon>eudicotyledons</taxon>
        <taxon>Gunneridae</taxon>
        <taxon>Pentapetalae</taxon>
        <taxon>rosids</taxon>
        <taxon>malvids</taxon>
        <taxon>Brassicales</taxon>
        <taxon>Brassicaceae</taxon>
        <taxon>Thlaspideae</taxon>
        <taxon>Thlaspi</taxon>
    </lineage>
</organism>
<evidence type="ECO:0000256" key="1">
    <source>
        <dbReference type="ARBA" id="ARBA00023015"/>
    </source>
</evidence>
<name>A0AAU9RLB9_THLAR</name>
<dbReference type="Pfam" id="PF03514">
    <property type="entry name" value="GRAS"/>
    <property type="match status" value="1"/>
</dbReference>
<dbReference type="EMBL" id="CAJVSB020000120">
    <property type="protein sequence ID" value="CAH2041753.1"/>
    <property type="molecule type" value="Genomic_DNA"/>
</dbReference>
<comment type="caution">
    <text evidence="3">Lacks conserved residue(s) required for the propagation of feature annotation.</text>
</comment>
<evidence type="ECO:0008006" key="6">
    <source>
        <dbReference type="Google" id="ProtNLM"/>
    </source>
</evidence>
<feature type="region of interest" description="SAW" evidence="3">
    <location>
        <begin position="478"/>
        <end position="549"/>
    </location>
</feature>
<dbReference type="PROSITE" id="PS50985">
    <property type="entry name" value="GRAS"/>
    <property type="match status" value="1"/>
</dbReference>
<evidence type="ECO:0000256" key="3">
    <source>
        <dbReference type="PROSITE-ProRule" id="PRU01191"/>
    </source>
</evidence>
<feature type="region of interest" description="VHIID" evidence="3">
    <location>
        <begin position="273"/>
        <end position="338"/>
    </location>
</feature>
<reference evidence="4 5" key="1">
    <citation type="submission" date="2022-03" db="EMBL/GenBank/DDBJ databases">
        <authorList>
            <person name="Nunn A."/>
            <person name="Chopra R."/>
            <person name="Nunn A."/>
            <person name="Contreras Garrido A."/>
        </authorList>
    </citation>
    <scope>NUCLEOTIDE SEQUENCE [LARGE SCALE GENOMIC DNA]</scope>
</reference>
<evidence type="ECO:0000313" key="4">
    <source>
        <dbReference type="EMBL" id="CAH2041753.1"/>
    </source>
</evidence>